<dbReference type="FunFam" id="3.20.20.70:FF:000027">
    <property type="entry name" value="Dihydropyrimidine dehydrogenase [NADP(+)]"/>
    <property type="match status" value="1"/>
</dbReference>
<feature type="binding site" evidence="11">
    <location>
        <begin position="46"/>
        <end position="47"/>
    </location>
    <ligand>
        <name>FMN</name>
        <dbReference type="ChEBI" id="CHEBI:58210"/>
    </ligand>
</feature>
<dbReference type="InterPro" id="IPR049622">
    <property type="entry name" value="Dihydroorotate_DH_I"/>
</dbReference>
<feature type="binding site" evidence="11">
    <location>
        <position position="194"/>
    </location>
    <ligand>
        <name>FMN</name>
        <dbReference type="ChEBI" id="CHEBI:58210"/>
    </ligand>
</feature>
<feature type="binding site" evidence="11">
    <location>
        <position position="130"/>
    </location>
    <ligand>
        <name>FMN</name>
        <dbReference type="ChEBI" id="CHEBI:58210"/>
    </ligand>
</feature>
<feature type="binding site" evidence="11">
    <location>
        <begin position="246"/>
        <end position="247"/>
    </location>
    <ligand>
        <name>FMN</name>
        <dbReference type="ChEBI" id="CHEBI:58210"/>
    </ligand>
</feature>
<comment type="catalytic activity">
    <reaction evidence="1">
        <text>(S)-dihydroorotate + fumarate = orotate + succinate</text>
        <dbReference type="Rhea" id="RHEA:30059"/>
        <dbReference type="ChEBI" id="CHEBI:29806"/>
        <dbReference type="ChEBI" id="CHEBI:30031"/>
        <dbReference type="ChEBI" id="CHEBI:30839"/>
        <dbReference type="ChEBI" id="CHEBI:30864"/>
        <dbReference type="EC" id="1.3.98.1"/>
    </reaction>
</comment>
<dbReference type="InterPro" id="IPR050074">
    <property type="entry name" value="DHO_dehydrogenase"/>
</dbReference>
<keyword evidence="10 11" id="KW-0560">Oxidoreductase</keyword>
<organism evidence="13 14">
    <name type="scientific">Ligilactobacillus equi DSM 15833 = JCM 10991</name>
    <dbReference type="NCBI Taxonomy" id="1423740"/>
    <lineage>
        <taxon>Bacteria</taxon>
        <taxon>Bacillati</taxon>
        <taxon>Bacillota</taxon>
        <taxon>Bacilli</taxon>
        <taxon>Lactobacillales</taxon>
        <taxon>Lactobacillaceae</taxon>
        <taxon>Ligilactobacillus</taxon>
    </lineage>
</organism>
<dbReference type="InterPro" id="IPR012135">
    <property type="entry name" value="Dihydroorotate_DH_1_2"/>
</dbReference>
<name>A0A0R1TEM5_9LACO</name>
<dbReference type="GO" id="GO:0005737">
    <property type="term" value="C:cytoplasm"/>
    <property type="evidence" value="ECO:0007669"/>
    <property type="project" value="UniProtKB-SubCell"/>
</dbReference>
<feature type="binding site" evidence="11">
    <location>
        <begin position="195"/>
        <end position="196"/>
    </location>
    <ligand>
        <name>substrate</name>
    </ligand>
</feature>
<evidence type="ECO:0000256" key="1">
    <source>
        <dbReference type="ARBA" id="ARBA00001694"/>
    </source>
</evidence>
<dbReference type="CDD" id="cd04740">
    <property type="entry name" value="DHOD_1B_like"/>
    <property type="match status" value="1"/>
</dbReference>
<sequence>MTALNVKLPGLELKNPVMPASGTFGFGDDASSKMYSLDRLGAVVVKTTTLEERLGNPNPKIGLVRDGAMNAVGLQNPGVEAVIAKKLPALRAKYPHLPIVGSVGGSSVEDYVTVAQKLSNSGLVNALELNISCPNVHEGGMEFGTVPEVAQKVTAAVKAVSKVPVYVKLSPNVTDIVAIAKAVAAGGADGLTMINTILGMHIDVESGKPNLGNIMGGYSGAAVKPVAIRMIYQVSQVVDLPIIGVGGIESVDNIIEMFLAGASAVQIGSAHFKDPMICPHLIDQLPARLKELGYDSIADLQAKAKARRPFQRGDY</sequence>
<evidence type="ECO:0000313" key="14">
    <source>
        <dbReference type="Proteomes" id="UP000051048"/>
    </source>
</evidence>
<keyword evidence="6 11" id="KW-0963">Cytoplasm</keyword>
<dbReference type="NCBIfam" id="TIGR01037">
    <property type="entry name" value="pyrD_sub1_fam"/>
    <property type="match status" value="1"/>
</dbReference>
<dbReference type="GO" id="GO:0044205">
    <property type="term" value="P:'de novo' UMP biosynthetic process"/>
    <property type="evidence" value="ECO:0007669"/>
    <property type="project" value="UniProtKB-UniRule"/>
</dbReference>
<dbReference type="GO" id="GO:1990663">
    <property type="term" value="F:dihydroorotate dehydrogenase (fumarate) activity"/>
    <property type="evidence" value="ECO:0007669"/>
    <property type="project" value="UniProtKB-EC"/>
</dbReference>
<feature type="domain" description="Dihydroorotate dehydrogenase catalytic" evidence="12">
    <location>
        <begin position="4"/>
        <end position="289"/>
    </location>
</feature>
<dbReference type="PIRSF" id="PIRSF000164">
    <property type="entry name" value="DHO_oxidase"/>
    <property type="match status" value="1"/>
</dbReference>
<feature type="binding site" evidence="11">
    <location>
        <position position="130"/>
    </location>
    <ligand>
        <name>substrate</name>
    </ligand>
</feature>
<evidence type="ECO:0000256" key="6">
    <source>
        <dbReference type="ARBA" id="ARBA00022490"/>
    </source>
</evidence>
<gene>
    <name evidence="11" type="primary">pyrD</name>
    <name evidence="13" type="ORF">FC36_GL001289</name>
</gene>
<dbReference type="InterPro" id="IPR013785">
    <property type="entry name" value="Aldolase_TIM"/>
</dbReference>
<dbReference type="PATRIC" id="fig|1423740.3.peg.1390"/>
<protein>
    <recommendedName>
        <fullName evidence="11">Dihydroorotate dehydrogenase</fullName>
        <shortName evidence="11">DHOD</shortName>
        <shortName evidence="11">DHODase</shortName>
        <shortName evidence="11">DHOdehase</shortName>
        <ecNumber evidence="11">1.3.-.-</ecNumber>
    </recommendedName>
</protein>
<proteinExistence type="inferred from homology"/>
<feature type="binding site" evidence="11">
    <location>
        <begin position="70"/>
        <end position="74"/>
    </location>
    <ligand>
        <name>substrate</name>
    </ligand>
</feature>
<comment type="subcellular location">
    <subcellularLocation>
        <location evidence="2 11">Cytoplasm</location>
    </subcellularLocation>
</comment>
<accession>A0A0R1TEM5</accession>
<dbReference type="Pfam" id="PF01180">
    <property type="entry name" value="DHO_dh"/>
    <property type="match status" value="1"/>
</dbReference>
<feature type="binding site" evidence="11">
    <location>
        <position position="220"/>
    </location>
    <ligand>
        <name>FMN</name>
        <dbReference type="ChEBI" id="CHEBI:58210"/>
    </ligand>
</feature>
<dbReference type="UniPathway" id="UPA00070"/>
<dbReference type="SUPFAM" id="SSF51395">
    <property type="entry name" value="FMN-linked oxidoreductases"/>
    <property type="match status" value="1"/>
</dbReference>
<dbReference type="InterPro" id="IPR033888">
    <property type="entry name" value="DHOD_1B"/>
</dbReference>
<dbReference type="AlphaFoldDB" id="A0A0R1TEM5"/>
<dbReference type="OrthoDB" id="9794954at2"/>
<feature type="binding site" evidence="11">
    <location>
        <begin position="268"/>
        <end position="269"/>
    </location>
    <ligand>
        <name>FMN</name>
        <dbReference type="ChEBI" id="CHEBI:58210"/>
    </ligand>
</feature>
<evidence type="ECO:0000256" key="7">
    <source>
        <dbReference type="ARBA" id="ARBA00022630"/>
    </source>
</evidence>
<feature type="binding site" evidence="11">
    <location>
        <position position="46"/>
    </location>
    <ligand>
        <name>substrate</name>
    </ligand>
</feature>
<dbReference type="InterPro" id="IPR024920">
    <property type="entry name" value="Dihydroorotate_DH_1"/>
</dbReference>
<feature type="binding site" evidence="11">
    <location>
        <position position="21"/>
    </location>
    <ligand>
        <name>FMN</name>
        <dbReference type="ChEBI" id="CHEBI:58210"/>
    </ligand>
</feature>
<dbReference type="NCBIfam" id="NF005574">
    <property type="entry name" value="PRK07259.1"/>
    <property type="match status" value="1"/>
</dbReference>
<evidence type="ECO:0000256" key="2">
    <source>
        <dbReference type="ARBA" id="ARBA00004496"/>
    </source>
</evidence>
<feature type="active site" description="Nucleophile" evidence="11">
    <location>
        <position position="133"/>
    </location>
</feature>
<evidence type="ECO:0000256" key="8">
    <source>
        <dbReference type="ARBA" id="ARBA00022643"/>
    </source>
</evidence>
<evidence type="ECO:0000256" key="11">
    <source>
        <dbReference type="HAMAP-Rule" id="MF_00224"/>
    </source>
</evidence>
<evidence type="ECO:0000256" key="10">
    <source>
        <dbReference type="ARBA" id="ARBA00023002"/>
    </source>
</evidence>
<dbReference type="GO" id="GO:0006207">
    <property type="term" value="P:'de novo' pyrimidine nucleobase biosynthetic process"/>
    <property type="evidence" value="ECO:0007669"/>
    <property type="project" value="TreeGrafter"/>
</dbReference>
<comment type="caution">
    <text evidence="13">The sequence shown here is derived from an EMBL/GenBank/DDBJ whole genome shotgun (WGS) entry which is preliminary data.</text>
</comment>
<evidence type="ECO:0000256" key="5">
    <source>
        <dbReference type="ARBA" id="ARBA00011738"/>
    </source>
</evidence>
<comment type="similarity">
    <text evidence="4 11">Belongs to the dihydroorotate dehydrogenase family. Type 1 subfamily.</text>
</comment>
<dbReference type="STRING" id="1423740.FC36_GL001289"/>
<dbReference type="RefSeq" id="WP_023859744.1">
    <property type="nucleotide sequence ID" value="NZ_AZFH01000166.1"/>
</dbReference>
<evidence type="ECO:0000256" key="3">
    <source>
        <dbReference type="ARBA" id="ARBA00004725"/>
    </source>
</evidence>
<comment type="pathway">
    <text evidence="3 11">Pyrimidine metabolism; UMP biosynthesis via de novo pathway.</text>
</comment>
<evidence type="ECO:0000256" key="4">
    <source>
        <dbReference type="ARBA" id="ARBA00008008"/>
    </source>
</evidence>
<dbReference type="EC" id="1.3.-.-" evidence="11"/>
<keyword evidence="9 11" id="KW-0665">Pyrimidine biosynthesis</keyword>
<comment type="caution">
    <text evidence="11">Lacks conserved residue(s) required for the propagation of feature annotation.</text>
</comment>
<reference evidence="13 14" key="1">
    <citation type="journal article" date="2015" name="Genome Announc.">
        <title>Expanding the biotechnology potential of lactobacilli through comparative genomics of 213 strains and associated genera.</title>
        <authorList>
            <person name="Sun Z."/>
            <person name="Harris H.M."/>
            <person name="McCann A."/>
            <person name="Guo C."/>
            <person name="Argimon S."/>
            <person name="Zhang W."/>
            <person name="Yang X."/>
            <person name="Jeffery I.B."/>
            <person name="Cooney J.C."/>
            <person name="Kagawa T.F."/>
            <person name="Liu W."/>
            <person name="Song Y."/>
            <person name="Salvetti E."/>
            <person name="Wrobel A."/>
            <person name="Rasinkangas P."/>
            <person name="Parkhill J."/>
            <person name="Rea M.C."/>
            <person name="O'Sullivan O."/>
            <person name="Ritari J."/>
            <person name="Douillard F.P."/>
            <person name="Paul Ross R."/>
            <person name="Yang R."/>
            <person name="Briner A.E."/>
            <person name="Felis G.E."/>
            <person name="de Vos W.M."/>
            <person name="Barrangou R."/>
            <person name="Klaenhammer T.R."/>
            <person name="Caufield P.W."/>
            <person name="Cui Y."/>
            <person name="Zhang H."/>
            <person name="O'Toole P.W."/>
        </authorList>
    </citation>
    <scope>NUCLEOTIDE SEQUENCE [LARGE SCALE GENOMIC DNA]</scope>
    <source>
        <strain evidence="13 14">DSM 15833</strain>
    </source>
</reference>
<dbReference type="Gene3D" id="3.20.20.70">
    <property type="entry name" value="Aldolase class I"/>
    <property type="match status" value="1"/>
</dbReference>
<keyword evidence="7 11" id="KW-0285">Flavoprotein</keyword>
<evidence type="ECO:0000259" key="12">
    <source>
        <dbReference type="Pfam" id="PF01180"/>
    </source>
</evidence>
<comment type="subunit">
    <text evidence="5">Homodimer.</text>
</comment>
<feature type="binding site" evidence="11">
    <location>
        <position position="168"/>
    </location>
    <ligand>
        <name>FMN</name>
        <dbReference type="ChEBI" id="CHEBI:58210"/>
    </ligand>
</feature>
<dbReference type="PANTHER" id="PTHR48109">
    <property type="entry name" value="DIHYDROOROTATE DEHYDROGENASE (QUINONE), MITOCHONDRIAL-RELATED"/>
    <property type="match status" value="1"/>
</dbReference>
<keyword evidence="8 11" id="KW-0288">FMN</keyword>
<dbReference type="HAMAP" id="MF_00224">
    <property type="entry name" value="DHO_dh_type1"/>
    <property type="match status" value="1"/>
</dbReference>
<comment type="catalytic activity">
    <reaction evidence="11">
        <text>(S)-dihydroorotate + A = orotate + AH2</text>
        <dbReference type="Rhea" id="RHEA:18073"/>
        <dbReference type="ChEBI" id="CHEBI:13193"/>
        <dbReference type="ChEBI" id="CHEBI:17499"/>
        <dbReference type="ChEBI" id="CHEBI:30839"/>
        <dbReference type="ChEBI" id="CHEBI:30864"/>
    </reaction>
</comment>
<comment type="function">
    <text evidence="11">Catalyzes the conversion of dihydroorotate to orotate.</text>
</comment>
<comment type="cofactor">
    <cofactor evidence="11">
        <name>FMN</name>
        <dbReference type="ChEBI" id="CHEBI:58210"/>
    </cofactor>
    <text evidence="11">Binds 1 FMN per subunit.</text>
</comment>
<dbReference type="Proteomes" id="UP000051048">
    <property type="component" value="Unassembled WGS sequence"/>
</dbReference>
<evidence type="ECO:0000313" key="13">
    <source>
        <dbReference type="EMBL" id="KRL77562.1"/>
    </source>
</evidence>
<dbReference type="PANTHER" id="PTHR48109:SF1">
    <property type="entry name" value="DIHYDROOROTATE DEHYDROGENASE (FUMARATE)"/>
    <property type="match status" value="1"/>
</dbReference>
<evidence type="ECO:0000256" key="9">
    <source>
        <dbReference type="ARBA" id="ARBA00022975"/>
    </source>
</evidence>
<dbReference type="InterPro" id="IPR005720">
    <property type="entry name" value="Dihydroorotate_DH_cat"/>
</dbReference>
<dbReference type="EMBL" id="AZFH01000166">
    <property type="protein sequence ID" value="KRL77562.1"/>
    <property type="molecule type" value="Genomic_DNA"/>
</dbReference>